<keyword evidence="3" id="KW-1185">Reference proteome</keyword>
<dbReference type="OrthoDB" id="6114936at2759"/>
<accession>A0A8S3ZGP1</accession>
<feature type="region of interest" description="Disordered" evidence="1">
    <location>
        <begin position="93"/>
        <end position="119"/>
    </location>
</feature>
<comment type="caution">
    <text evidence="2">The sequence shown here is derived from an EMBL/GenBank/DDBJ whole genome shotgun (WGS) entry which is preliminary data.</text>
</comment>
<feature type="region of interest" description="Disordered" evidence="1">
    <location>
        <begin position="1"/>
        <end position="40"/>
    </location>
</feature>
<proteinExistence type="predicted"/>
<evidence type="ECO:0000313" key="3">
    <source>
        <dbReference type="Proteomes" id="UP000678393"/>
    </source>
</evidence>
<gene>
    <name evidence="2" type="ORF">CUNI_LOCUS14155</name>
</gene>
<feature type="compositionally biased region" description="Polar residues" evidence="1">
    <location>
        <begin position="135"/>
        <end position="153"/>
    </location>
</feature>
<evidence type="ECO:0000256" key="1">
    <source>
        <dbReference type="SAM" id="MobiDB-lite"/>
    </source>
</evidence>
<dbReference type="Proteomes" id="UP000678393">
    <property type="component" value="Unassembled WGS sequence"/>
</dbReference>
<reference evidence="2" key="1">
    <citation type="submission" date="2021-04" db="EMBL/GenBank/DDBJ databases">
        <authorList>
            <consortium name="Molecular Ecology Group"/>
        </authorList>
    </citation>
    <scope>NUCLEOTIDE SEQUENCE</scope>
</reference>
<sequence length="229" mass="24455">MTSTDEIDSLAPSSTSPTCGGRVTPEASQVIPVRSSRSTADLDNRCKTCSCGSILPGVQYVIPEASPAFRETMGKMKYEQVQNVVSETGRTINVKSTSSSPSSSSSSSPSSSPTPSSSPSFLNRLKLAFKNTSSSSQKCSFNLGKSQNSSAGKNGNPRRPASFGGADVVKPWTGRRASQYEKRVSWADERGSDKALFTVRLIKPRLSSESKRARQVTPGQSILRNSGVY</sequence>
<feature type="compositionally biased region" description="Polar residues" evidence="1">
    <location>
        <begin position="217"/>
        <end position="229"/>
    </location>
</feature>
<feature type="region of interest" description="Disordered" evidence="1">
    <location>
        <begin position="210"/>
        <end position="229"/>
    </location>
</feature>
<organism evidence="2 3">
    <name type="scientific">Candidula unifasciata</name>
    <dbReference type="NCBI Taxonomy" id="100452"/>
    <lineage>
        <taxon>Eukaryota</taxon>
        <taxon>Metazoa</taxon>
        <taxon>Spiralia</taxon>
        <taxon>Lophotrochozoa</taxon>
        <taxon>Mollusca</taxon>
        <taxon>Gastropoda</taxon>
        <taxon>Heterobranchia</taxon>
        <taxon>Euthyneura</taxon>
        <taxon>Panpulmonata</taxon>
        <taxon>Eupulmonata</taxon>
        <taxon>Stylommatophora</taxon>
        <taxon>Helicina</taxon>
        <taxon>Helicoidea</taxon>
        <taxon>Geomitridae</taxon>
        <taxon>Candidula</taxon>
    </lineage>
</organism>
<name>A0A8S3ZGP1_9EUPU</name>
<dbReference type="AlphaFoldDB" id="A0A8S3ZGP1"/>
<feature type="compositionally biased region" description="Low complexity" evidence="1">
    <location>
        <begin position="96"/>
        <end position="119"/>
    </location>
</feature>
<protein>
    <submittedName>
        <fullName evidence="2">Uncharacterized protein</fullName>
    </submittedName>
</protein>
<dbReference type="EMBL" id="CAJHNH020003131">
    <property type="protein sequence ID" value="CAG5128597.1"/>
    <property type="molecule type" value="Genomic_DNA"/>
</dbReference>
<feature type="region of interest" description="Disordered" evidence="1">
    <location>
        <begin position="135"/>
        <end position="170"/>
    </location>
</feature>
<evidence type="ECO:0000313" key="2">
    <source>
        <dbReference type="EMBL" id="CAG5128597.1"/>
    </source>
</evidence>